<protein>
    <submittedName>
        <fullName evidence="1">Uncharacterized protein</fullName>
    </submittedName>
</protein>
<gene>
    <name evidence="1" type="ORF">EG68_02604</name>
</gene>
<reference evidence="1" key="1">
    <citation type="submission" date="2019-07" db="EMBL/GenBank/DDBJ databases">
        <title>Annotation for the trematode Paragonimus miyazaki's.</title>
        <authorList>
            <person name="Choi Y.-J."/>
        </authorList>
    </citation>
    <scope>NUCLEOTIDE SEQUENCE</scope>
    <source>
        <strain evidence="1">Japan</strain>
    </source>
</reference>
<accession>A0A8S9Z0Y1</accession>
<organism evidence="1 2">
    <name type="scientific">Paragonimus skrjabini miyazakii</name>
    <dbReference type="NCBI Taxonomy" id="59628"/>
    <lineage>
        <taxon>Eukaryota</taxon>
        <taxon>Metazoa</taxon>
        <taxon>Spiralia</taxon>
        <taxon>Lophotrochozoa</taxon>
        <taxon>Platyhelminthes</taxon>
        <taxon>Trematoda</taxon>
        <taxon>Digenea</taxon>
        <taxon>Plagiorchiida</taxon>
        <taxon>Troglotremata</taxon>
        <taxon>Troglotrematidae</taxon>
        <taxon>Paragonimus</taxon>
    </lineage>
</organism>
<evidence type="ECO:0000313" key="2">
    <source>
        <dbReference type="Proteomes" id="UP000822476"/>
    </source>
</evidence>
<dbReference type="EMBL" id="JTDE01000501">
    <property type="protein sequence ID" value="KAF7261065.1"/>
    <property type="molecule type" value="Genomic_DNA"/>
</dbReference>
<keyword evidence="2" id="KW-1185">Reference proteome</keyword>
<sequence length="26" mass="3027">MNELFTQFLKLDLNSLQSLGAKWLCL</sequence>
<evidence type="ECO:0000313" key="1">
    <source>
        <dbReference type="EMBL" id="KAF7261065.1"/>
    </source>
</evidence>
<proteinExistence type="predicted"/>
<name>A0A8S9Z0Y1_9TREM</name>
<dbReference type="Proteomes" id="UP000822476">
    <property type="component" value="Unassembled WGS sequence"/>
</dbReference>
<comment type="caution">
    <text evidence="1">The sequence shown here is derived from an EMBL/GenBank/DDBJ whole genome shotgun (WGS) entry which is preliminary data.</text>
</comment>
<dbReference type="AlphaFoldDB" id="A0A8S9Z0Y1"/>